<gene>
    <name evidence="14" type="primary">rlmN</name>
    <name evidence="17" type="ORF">CYPRO_2151</name>
</gene>
<comment type="catalytic activity">
    <reaction evidence="14">
        <text>adenosine(2503) in 23S rRNA + 2 reduced [2Fe-2S]-[ferredoxin] + 2 S-adenosyl-L-methionine = 2-methyladenosine(2503) in 23S rRNA + 5'-deoxyadenosine + L-methionine + 2 oxidized [2Fe-2S]-[ferredoxin] + S-adenosyl-L-homocysteine</text>
        <dbReference type="Rhea" id="RHEA:42916"/>
        <dbReference type="Rhea" id="RHEA-COMP:10000"/>
        <dbReference type="Rhea" id="RHEA-COMP:10001"/>
        <dbReference type="Rhea" id="RHEA-COMP:10152"/>
        <dbReference type="Rhea" id="RHEA-COMP:10282"/>
        <dbReference type="ChEBI" id="CHEBI:17319"/>
        <dbReference type="ChEBI" id="CHEBI:33737"/>
        <dbReference type="ChEBI" id="CHEBI:33738"/>
        <dbReference type="ChEBI" id="CHEBI:57844"/>
        <dbReference type="ChEBI" id="CHEBI:57856"/>
        <dbReference type="ChEBI" id="CHEBI:59789"/>
        <dbReference type="ChEBI" id="CHEBI:74411"/>
        <dbReference type="ChEBI" id="CHEBI:74497"/>
        <dbReference type="EC" id="2.1.1.192"/>
    </reaction>
</comment>
<dbReference type="SFLD" id="SFLDG01062">
    <property type="entry name" value="methyltransferase_(Class_A)"/>
    <property type="match status" value="1"/>
</dbReference>
<evidence type="ECO:0000256" key="1">
    <source>
        <dbReference type="ARBA" id="ARBA00004496"/>
    </source>
</evidence>
<comment type="subcellular location">
    <subcellularLocation>
        <location evidence="1 14">Cytoplasm</location>
    </subcellularLocation>
</comment>
<keyword evidence="9 14" id="KW-0819">tRNA processing</keyword>
<protein>
    <recommendedName>
        <fullName evidence="14">Probable dual-specificity RNA methyltransferase RlmN</fullName>
        <ecNumber evidence="14">2.1.1.192</ecNumber>
    </recommendedName>
    <alternativeName>
        <fullName evidence="14">23S rRNA (adenine(2503)-C(2))-methyltransferase</fullName>
    </alternativeName>
    <alternativeName>
        <fullName evidence="14">23S rRNA m2A2503 methyltransferase</fullName>
    </alternativeName>
    <alternativeName>
        <fullName evidence="14">Ribosomal RNA large subunit methyltransferase N</fullName>
    </alternativeName>
    <alternativeName>
        <fullName evidence="14">tRNA (adenine(37)-C(2))-methyltransferase</fullName>
    </alternativeName>
    <alternativeName>
        <fullName evidence="14">tRNA m2A37 methyltransferase</fullName>
    </alternativeName>
</protein>
<comment type="similarity">
    <text evidence="2 14">Belongs to the radical SAM superfamily. RlmN family.</text>
</comment>
<dbReference type="GO" id="GO:0046872">
    <property type="term" value="F:metal ion binding"/>
    <property type="evidence" value="ECO:0007669"/>
    <property type="project" value="UniProtKB-KW"/>
</dbReference>
<evidence type="ECO:0000259" key="16">
    <source>
        <dbReference type="PROSITE" id="PS51918"/>
    </source>
</evidence>
<keyword evidence="12 14" id="KW-0411">Iron-sulfur</keyword>
<feature type="active site" description="S-methylcysteine intermediate" evidence="14">
    <location>
        <position position="361"/>
    </location>
</feature>
<evidence type="ECO:0000256" key="14">
    <source>
        <dbReference type="HAMAP-Rule" id="MF_01849"/>
    </source>
</evidence>
<dbReference type="Gene3D" id="1.10.150.530">
    <property type="match status" value="1"/>
</dbReference>
<comment type="caution">
    <text evidence="14">Lacks conserved residue(s) required for the propagation of feature annotation.</text>
</comment>
<dbReference type="InterPro" id="IPR007197">
    <property type="entry name" value="rSAM"/>
</dbReference>
<dbReference type="GO" id="GO:0000049">
    <property type="term" value="F:tRNA binding"/>
    <property type="evidence" value="ECO:0007669"/>
    <property type="project" value="UniProtKB-UniRule"/>
</dbReference>
<keyword evidence="6 14" id="KW-0489">Methyltransferase</keyword>
<feature type="active site" description="Proton acceptor" evidence="14">
    <location>
        <position position="110"/>
    </location>
</feature>
<name>A0A345ULP7_9BACT</name>
<dbReference type="SUPFAM" id="SSF102114">
    <property type="entry name" value="Radical SAM enzymes"/>
    <property type="match status" value="1"/>
</dbReference>
<evidence type="ECO:0000313" key="17">
    <source>
        <dbReference type="EMBL" id="AXJ01399.1"/>
    </source>
</evidence>
<dbReference type="SFLD" id="SFLDF00275">
    <property type="entry name" value="adenosine_C2_methyltransferase"/>
    <property type="match status" value="1"/>
</dbReference>
<keyword evidence="8 14" id="KW-0949">S-adenosyl-L-methionine</keyword>
<keyword evidence="7 14" id="KW-0808">Transferase</keyword>
<feature type="binding site" evidence="14">
    <location>
        <position position="140"/>
    </location>
    <ligand>
        <name>[4Fe-4S] cluster</name>
        <dbReference type="ChEBI" id="CHEBI:49883"/>
        <note>4Fe-4S-S-AdoMet</note>
    </ligand>
</feature>
<dbReference type="PIRSF" id="PIRSF006004">
    <property type="entry name" value="CHP00048"/>
    <property type="match status" value="1"/>
</dbReference>
<dbReference type="GO" id="GO:0005737">
    <property type="term" value="C:cytoplasm"/>
    <property type="evidence" value="ECO:0007669"/>
    <property type="project" value="UniProtKB-SubCell"/>
</dbReference>
<sequence>MKTTEMQPNSAGNDDILPAPKTNLKSLSRAELSAFCTERGLKRFRADQLFQWMYQKDVSDFGEMTNLSKDLRAELSELAVVGTIEAASQQRSADGTIKFLFRLADGHKVEAVLIPDFDEDGSAKRLTVCVSSQVGCVFGCSFCATGKMGLLRNLSPGEIVDQVVKINTVSEGAYGKGITNIVYMGMGEPLHNYSAVTESAAIICDEKSLGLSPKRITVSTVGLTKQITRLADEGQPFRLAISLHAASDEKRDKIMPINSSLNLSALKEAVQYYHQKTEMPVTYEYLLFDQFNDTAEDARRLARISKWAPSKVNIIMYNNVAGVELQRAREGRLDAFMRALRDQHVRATVRRSRGDDIDAGCGQLAIREGAPKGKTIRKD</sequence>
<evidence type="ECO:0000256" key="9">
    <source>
        <dbReference type="ARBA" id="ARBA00022694"/>
    </source>
</evidence>
<dbReference type="PANTHER" id="PTHR30544:SF5">
    <property type="entry name" value="RADICAL SAM CORE DOMAIN-CONTAINING PROTEIN"/>
    <property type="match status" value="1"/>
</dbReference>
<dbReference type="Gene3D" id="3.20.20.70">
    <property type="entry name" value="Aldolase class I"/>
    <property type="match status" value="1"/>
</dbReference>
<dbReference type="PROSITE" id="PS51918">
    <property type="entry name" value="RADICAL_SAM"/>
    <property type="match status" value="1"/>
</dbReference>
<dbReference type="GO" id="GO:0002935">
    <property type="term" value="F:tRNA (adenine(37)-C2)-methyltransferase activity"/>
    <property type="evidence" value="ECO:0007669"/>
    <property type="project" value="UniProtKB-UniRule"/>
</dbReference>
<accession>A0A345ULP7</accession>
<dbReference type="HAMAP" id="MF_01849">
    <property type="entry name" value="RNA_methyltr_RlmN"/>
    <property type="match status" value="1"/>
</dbReference>
<feature type="domain" description="Radical SAM core" evidence="16">
    <location>
        <begin position="122"/>
        <end position="355"/>
    </location>
</feature>
<evidence type="ECO:0000256" key="15">
    <source>
        <dbReference type="SAM" id="MobiDB-lite"/>
    </source>
</evidence>
<feature type="binding site" evidence="14">
    <location>
        <position position="219"/>
    </location>
    <ligand>
        <name>S-adenosyl-L-methionine</name>
        <dbReference type="ChEBI" id="CHEBI:59789"/>
    </ligand>
</feature>
<keyword evidence="18" id="KW-1185">Reference proteome</keyword>
<dbReference type="InterPro" id="IPR040072">
    <property type="entry name" value="Methyltransferase_A"/>
</dbReference>
<dbReference type="InterPro" id="IPR027492">
    <property type="entry name" value="RNA_MTrfase_RlmN"/>
</dbReference>
<keyword evidence="13 14" id="KW-1015">Disulfide bond</keyword>
<evidence type="ECO:0000256" key="10">
    <source>
        <dbReference type="ARBA" id="ARBA00022723"/>
    </source>
</evidence>
<dbReference type="PANTHER" id="PTHR30544">
    <property type="entry name" value="23S RRNA METHYLTRANSFERASE"/>
    <property type="match status" value="1"/>
</dbReference>
<dbReference type="InterPro" id="IPR013785">
    <property type="entry name" value="Aldolase_TIM"/>
</dbReference>
<feature type="binding site" evidence="14">
    <location>
        <begin position="242"/>
        <end position="244"/>
    </location>
    <ligand>
        <name>S-adenosyl-L-methionine</name>
        <dbReference type="ChEBI" id="CHEBI:59789"/>
    </ligand>
</feature>
<dbReference type="GO" id="GO:0019843">
    <property type="term" value="F:rRNA binding"/>
    <property type="evidence" value="ECO:0007669"/>
    <property type="project" value="UniProtKB-UniRule"/>
</dbReference>
<dbReference type="SFLD" id="SFLDS00029">
    <property type="entry name" value="Radical_SAM"/>
    <property type="match status" value="1"/>
</dbReference>
<keyword evidence="11 14" id="KW-0408">Iron</keyword>
<dbReference type="Pfam" id="PF21016">
    <property type="entry name" value="RlmN_N"/>
    <property type="match status" value="1"/>
</dbReference>
<dbReference type="GO" id="GO:0070040">
    <property type="term" value="F:rRNA (adenine(2503)-C2-)-methyltransferase activity"/>
    <property type="evidence" value="ECO:0007669"/>
    <property type="project" value="UniProtKB-UniRule"/>
</dbReference>
<dbReference type="InterPro" id="IPR058240">
    <property type="entry name" value="rSAM_sf"/>
</dbReference>
<dbReference type="InterPro" id="IPR048641">
    <property type="entry name" value="RlmN_N"/>
</dbReference>
<keyword evidence="10 14" id="KW-0479">Metal-binding</keyword>
<dbReference type="CDD" id="cd01335">
    <property type="entry name" value="Radical_SAM"/>
    <property type="match status" value="1"/>
</dbReference>
<dbReference type="EC" id="2.1.1.192" evidence="14"/>
<dbReference type="NCBIfam" id="TIGR00048">
    <property type="entry name" value="rRNA_mod_RlmN"/>
    <property type="match status" value="1"/>
</dbReference>
<evidence type="ECO:0000256" key="11">
    <source>
        <dbReference type="ARBA" id="ARBA00023004"/>
    </source>
</evidence>
<dbReference type="GO" id="GO:0051539">
    <property type="term" value="F:4 iron, 4 sulfur cluster binding"/>
    <property type="evidence" value="ECO:0007669"/>
    <property type="project" value="UniProtKB-UniRule"/>
</dbReference>
<comment type="function">
    <text evidence="14">Specifically methylates position 2 of adenine 2503 in 23S rRNA and position 2 of adenine 37 in tRNAs.</text>
</comment>
<evidence type="ECO:0000256" key="12">
    <source>
        <dbReference type="ARBA" id="ARBA00023014"/>
    </source>
</evidence>
<evidence type="ECO:0000313" key="18">
    <source>
        <dbReference type="Proteomes" id="UP000254808"/>
    </source>
</evidence>
<dbReference type="FunFam" id="3.20.20.70:FF:000014">
    <property type="entry name" value="Probable dual-specificity RNA methyltransferase RlmN"/>
    <property type="match status" value="1"/>
</dbReference>
<organism evidence="17 18">
    <name type="scientific">Cyclonatronum proteinivorum</name>
    <dbReference type="NCBI Taxonomy" id="1457365"/>
    <lineage>
        <taxon>Bacteria</taxon>
        <taxon>Pseudomonadati</taxon>
        <taxon>Balneolota</taxon>
        <taxon>Balneolia</taxon>
        <taxon>Balneolales</taxon>
        <taxon>Cyclonatronaceae</taxon>
        <taxon>Cyclonatronum</taxon>
    </lineage>
</organism>
<dbReference type="GO" id="GO:0070475">
    <property type="term" value="P:rRNA base methylation"/>
    <property type="evidence" value="ECO:0007669"/>
    <property type="project" value="UniProtKB-UniRule"/>
</dbReference>
<feature type="compositionally biased region" description="Polar residues" evidence="15">
    <location>
        <begin position="1"/>
        <end position="12"/>
    </location>
</feature>
<keyword evidence="4 14" id="KW-0963">Cytoplasm</keyword>
<feature type="binding site" evidence="14">
    <location>
        <position position="136"/>
    </location>
    <ligand>
        <name>[4Fe-4S] cluster</name>
        <dbReference type="ChEBI" id="CHEBI:49883"/>
        <note>4Fe-4S-S-AdoMet</note>
    </ligand>
</feature>
<comment type="catalytic activity">
    <reaction evidence="14">
        <text>adenosine(37) in tRNA + 2 reduced [2Fe-2S]-[ferredoxin] + 2 S-adenosyl-L-methionine = 2-methyladenosine(37) in tRNA + 5'-deoxyadenosine + L-methionine + 2 oxidized [2Fe-2S]-[ferredoxin] + S-adenosyl-L-homocysteine</text>
        <dbReference type="Rhea" id="RHEA:43332"/>
        <dbReference type="Rhea" id="RHEA-COMP:10000"/>
        <dbReference type="Rhea" id="RHEA-COMP:10001"/>
        <dbReference type="Rhea" id="RHEA-COMP:10162"/>
        <dbReference type="Rhea" id="RHEA-COMP:10485"/>
        <dbReference type="ChEBI" id="CHEBI:17319"/>
        <dbReference type="ChEBI" id="CHEBI:33737"/>
        <dbReference type="ChEBI" id="CHEBI:33738"/>
        <dbReference type="ChEBI" id="CHEBI:57844"/>
        <dbReference type="ChEBI" id="CHEBI:57856"/>
        <dbReference type="ChEBI" id="CHEBI:59789"/>
        <dbReference type="ChEBI" id="CHEBI:74411"/>
        <dbReference type="ChEBI" id="CHEBI:74497"/>
        <dbReference type="EC" id="2.1.1.192"/>
    </reaction>
</comment>
<evidence type="ECO:0000256" key="5">
    <source>
        <dbReference type="ARBA" id="ARBA00022552"/>
    </source>
</evidence>
<proteinExistence type="inferred from homology"/>
<feature type="region of interest" description="Disordered" evidence="15">
    <location>
        <begin position="1"/>
        <end position="20"/>
    </location>
</feature>
<evidence type="ECO:0000256" key="2">
    <source>
        <dbReference type="ARBA" id="ARBA00007544"/>
    </source>
</evidence>
<dbReference type="InterPro" id="IPR006638">
    <property type="entry name" value="Elp3/MiaA/NifB-like_rSAM"/>
</dbReference>
<dbReference type="AlphaFoldDB" id="A0A345ULP7"/>
<feature type="binding site" evidence="14">
    <location>
        <position position="318"/>
    </location>
    <ligand>
        <name>S-adenosyl-L-methionine</name>
        <dbReference type="ChEBI" id="CHEBI:59789"/>
    </ligand>
</feature>
<comment type="cofactor">
    <cofactor evidence="14">
        <name>[4Fe-4S] cluster</name>
        <dbReference type="ChEBI" id="CHEBI:49883"/>
    </cofactor>
    <text evidence="14">Binds 1 [4Fe-4S] cluster. The cluster is coordinated with 3 cysteines and an exchangeable S-adenosyl-L-methionine.</text>
</comment>
<reference evidence="17 18" key="1">
    <citation type="submission" date="2018-03" db="EMBL/GenBank/DDBJ databases">
        <title>Phenotypic and genomic properties of Cyclonatronum proteinivorum gen. nov., sp. nov., a haloalkaliphilic bacteroidete from soda lakes possessing Na+-translocating rhodopsin.</title>
        <authorList>
            <person name="Toshchakov S.V."/>
            <person name="Korzhenkov A."/>
            <person name="Samarov N.I."/>
            <person name="Kublanov I.V."/>
            <person name="Muntyan M.S."/>
            <person name="Sorokin D.Y."/>
        </authorList>
    </citation>
    <scope>NUCLEOTIDE SEQUENCE [LARGE SCALE GENOMIC DNA]</scope>
    <source>
        <strain evidence="17 18">Omega</strain>
    </source>
</reference>
<evidence type="ECO:0000256" key="7">
    <source>
        <dbReference type="ARBA" id="ARBA00022679"/>
    </source>
</evidence>
<dbReference type="SMART" id="SM00729">
    <property type="entry name" value="Elp3"/>
    <property type="match status" value="1"/>
</dbReference>
<feature type="binding site" evidence="14">
    <location>
        <position position="143"/>
    </location>
    <ligand>
        <name>[4Fe-4S] cluster</name>
        <dbReference type="ChEBI" id="CHEBI:49883"/>
        <note>4Fe-4S-S-AdoMet</note>
    </ligand>
</feature>
<dbReference type="InterPro" id="IPR004383">
    <property type="entry name" value="rRNA_lsu_MTrfase_RlmN/Cfr"/>
</dbReference>
<dbReference type="Pfam" id="PF04055">
    <property type="entry name" value="Radical_SAM"/>
    <property type="match status" value="1"/>
</dbReference>
<dbReference type="GO" id="GO:0030488">
    <property type="term" value="P:tRNA methylation"/>
    <property type="evidence" value="ECO:0007669"/>
    <property type="project" value="UniProtKB-UniRule"/>
</dbReference>
<evidence type="ECO:0000256" key="3">
    <source>
        <dbReference type="ARBA" id="ARBA00022485"/>
    </source>
</evidence>
<keyword evidence="3 14" id="KW-0004">4Fe-4S</keyword>
<feature type="binding site" evidence="14">
    <location>
        <begin position="187"/>
        <end position="188"/>
    </location>
    <ligand>
        <name>S-adenosyl-L-methionine</name>
        <dbReference type="ChEBI" id="CHEBI:59789"/>
    </ligand>
</feature>
<keyword evidence="5 14" id="KW-0698">rRNA processing</keyword>
<evidence type="ECO:0000256" key="8">
    <source>
        <dbReference type="ARBA" id="ARBA00022691"/>
    </source>
</evidence>
<dbReference type="KEGG" id="cprv:CYPRO_2151"/>
<evidence type="ECO:0000256" key="4">
    <source>
        <dbReference type="ARBA" id="ARBA00022490"/>
    </source>
</evidence>
<evidence type="ECO:0000256" key="6">
    <source>
        <dbReference type="ARBA" id="ARBA00022603"/>
    </source>
</evidence>
<dbReference type="EMBL" id="CP027806">
    <property type="protein sequence ID" value="AXJ01399.1"/>
    <property type="molecule type" value="Genomic_DNA"/>
</dbReference>
<dbReference type="Proteomes" id="UP000254808">
    <property type="component" value="Chromosome"/>
</dbReference>
<comment type="miscellaneous">
    <text evidence="14">Reaction proceeds by a ping-pong mechanism involving intermediate methylation of a conserved cysteine residue.</text>
</comment>
<evidence type="ECO:0000256" key="13">
    <source>
        <dbReference type="ARBA" id="ARBA00023157"/>
    </source>
</evidence>